<accession>A0A2G9I860</accession>
<keyword evidence="4 14" id="KW-0812">Transmembrane</keyword>
<evidence type="ECO:0000256" key="13">
    <source>
        <dbReference type="SAM" id="MobiDB-lite"/>
    </source>
</evidence>
<dbReference type="GO" id="GO:0030247">
    <property type="term" value="F:polysaccharide binding"/>
    <property type="evidence" value="ECO:0007669"/>
    <property type="project" value="InterPro"/>
</dbReference>
<dbReference type="SMART" id="SM00220">
    <property type="entry name" value="S_TKc"/>
    <property type="match status" value="1"/>
</dbReference>
<dbReference type="EC" id="3.1.4.46" evidence="17"/>
<keyword evidence="9 14" id="KW-1133">Transmembrane helix</keyword>
<dbReference type="GO" id="GO:0008889">
    <property type="term" value="F:glycerophosphodiester phosphodiesterase activity"/>
    <property type="evidence" value="ECO:0007669"/>
    <property type="project" value="UniProtKB-EC"/>
</dbReference>
<evidence type="ECO:0000256" key="7">
    <source>
        <dbReference type="ARBA" id="ARBA00022777"/>
    </source>
</evidence>
<reference evidence="18" key="1">
    <citation type="journal article" date="2018" name="Gigascience">
        <title>Genome assembly of the Pink Ipe (Handroanthus impetiginosus, Bignoniaceae), a highly valued, ecologically keystone Neotropical timber forest tree.</title>
        <authorList>
            <person name="Silva-Junior O.B."/>
            <person name="Grattapaglia D."/>
            <person name="Novaes E."/>
            <person name="Collevatti R.G."/>
        </authorList>
    </citation>
    <scope>NUCLEOTIDE SEQUENCE [LARGE SCALE GENOMIC DNA]</scope>
    <source>
        <strain evidence="18">cv. UFG-1</strain>
    </source>
</reference>
<dbReference type="InterPro" id="IPR000719">
    <property type="entry name" value="Prot_kinase_dom"/>
</dbReference>
<evidence type="ECO:0000256" key="10">
    <source>
        <dbReference type="ARBA" id="ARBA00023136"/>
    </source>
</evidence>
<dbReference type="InterPro" id="IPR011009">
    <property type="entry name" value="Kinase-like_dom_sf"/>
</dbReference>
<feature type="compositionally biased region" description="Polar residues" evidence="13">
    <location>
        <begin position="306"/>
        <end position="316"/>
    </location>
</feature>
<dbReference type="EMBL" id="NKXS01000163">
    <property type="protein sequence ID" value="PIN25944.1"/>
    <property type="molecule type" value="Genomic_DNA"/>
</dbReference>
<dbReference type="Proteomes" id="UP000231279">
    <property type="component" value="Unassembled WGS sequence"/>
</dbReference>
<feature type="binding site" evidence="12">
    <location>
        <position position="416"/>
    </location>
    <ligand>
        <name>ATP</name>
        <dbReference type="ChEBI" id="CHEBI:30616"/>
    </ligand>
</feature>
<dbReference type="STRING" id="429701.A0A2G9I860"/>
<keyword evidence="2 17" id="KW-0723">Serine/threonine-protein kinase</keyword>
<evidence type="ECO:0000256" key="4">
    <source>
        <dbReference type="ARBA" id="ARBA00022692"/>
    </source>
</evidence>
<sequence>MHPKPNRKCILFIILSVYFPAGFSSQMKQENTTCFEPFRCGSINISYPFWGGHRPPICGHQGFEIHCNGDVPLLNISSVFYRVLEIDSSNHTLKVAREDLWNNSCPSILHNTTLNPNYLNGKSVTLYFNYMSNKQETLPNEFSCHRDGVNTVNLFKTGDASPGPRSGITCSNYISVTVNHASSKPLKTPMASTVNVLQGALASRFSVKRTADYSARCEYNGTPGSCYAKCVSKGSTTSCSTQVSLGPVEQSSPVASAPRSPVAPAPRSPIAPPPHSPVAPAPRSRDAPPPRSPATSAEPPLALDKTPSQGPSNPRNSSIPAAIRVAIAVGVTAGIITLSIVIVYLLKRRHSTCRLNQGSNQDVENFLLQHGSLAPTRYRYSEIEMITKSFKNKLGQGGYGTVYKGTLLDGCAVAVKVLINIDSNGEEFINEVASISRTSHVNIVNLLGFSYERNKRALVYEFMPNKSLDKFILSSADSQLGLEKLYKIALGVAKGLEYLHTGFNTRIVHFDIKPQNILLDEDFCPKISNFGLAKLCKKKQSILSVFRARGTIGYIAPEMFSRNFGGVSHKSDVYSYGMMLLEMAGARNIIQTETIQSSENYFPDRIYDEVILDMTTKLDDYTVEEGDDTRRKMFLVGFWCIQTTPSDRPSISKVVEMLEGSLQSIQIPPKPFLFAPKVTEQESSPSLSACTKIENSSEGLRPWLDI</sequence>
<evidence type="ECO:0000256" key="9">
    <source>
        <dbReference type="ARBA" id="ARBA00022989"/>
    </source>
</evidence>
<dbReference type="PANTHER" id="PTHR27009">
    <property type="entry name" value="RUST RESISTANCE KINASE LR10-RELATED"/>
    <property type="match status" value="1"/>
</dbReference>
<evidence type="ECO:0000259" key="16">
    <source>
        <dbReference type="PROSITE" id="PS50011"/>
    </source>
</evidence>
<evidence type="ECO:0000256" key="11">
    <source>
        <dbReference type="ARBA" id="ARBA00023180"/>
    </source>
</evidence>
<evidence type="ECO:0000256" key="12">
    <source>
        <dbReference type="PROSITE-ProRule" id="PRU10141"/>
    </source>
</evidence>
<dbReference type="InterPro" id="IPR017441">
    <property type="entry name" value="Protein_kinase_ATP_BS"/>
</dbReference>
<evidence type="ECO:0000256" key="5">
    <source>
        <dbReference type="ARBA" id="ARBA00022729"/>
    </source>
</evidence>
<evidence type="ECO:0000256" key="3">
    <source>
        <dbReference type="ARBA" id="ARBA00022679"/>
    </source>
</evidence>
<evidence type="ECO:0000313" key="18">
    <source>
        <dbReference type="Proteomes" id="UP000231279"/>
    </source>
</evidence>
<feature type="compositionally biased region" description="Low complexity" evidence="13">
    <location>
        <begin position="251"/>
        <end position="260"/>
    </location>
</feature>
<gene>
    <name evidence="17" type="ORF">CDL12_01313</name>
</gene>
<organism evidence="17 18">
    <name type="scientific">Handroanthus impetiginosus</name>
    <dbReference type="NCBI Taxonomy" id="429701"/>
    <lineage>
        <taxon>Eukaryota</taxon>
        <taxon>Viridiplantae</taxon>
        <taxon>Streptophyta</taxon>
        <taxon>Embryophyta</taxon>
        <taxon>Tracheophyta</taxon>
        <taxon>Spermatophyta</taxon>
        <taxon>Magnoliopsida</taxon>
        <taxon>eudicotyledons</taxon>
        <taxon>Gunneridae</taxon>
        <taxon>Pentapetalae</taxon>
        <taxon>asterids</taxon>
        <taxon>lamiids</taxon>
        <taxon>Lamiales</taxon>
        <taxon>Bignoniaceae</taxon>
        <taxon>Crescentiina</taxon>
        <taxon>Tabebuia alliance</taxon>
        <taxon>Handroanthus</taxon>
    </lineage>
</organism>
<proteinExistence type="predicted"/>
<dbReference type="PROSITE" id="PS00107">
    <property type="entry name" value="PROTEIN_KINASE_ATP"/>
    <property type="match status" value="1"/>
</dbReference>
<protein>
    <submittedName>
        <fullName evidence="17">Serine/threonine protein kinase</fullName>
        <ecNumber evidence="17">3.1.4.46</ecNumber>
    </submittedName>
</protein>
<feature type="region of interest" description="Disordered" evidence="13">
    <location>
        <begin position="241"/>
        <end position="316"/>
    </location>
</feature>
<dbReference type="Gene3D" id="1.10.510.10">
    <property type="entry name" value="Transferase(Phosphotransferase) domain 1"/>
    <property type="match status" value="1"/>
</dbReference>
<keyword evidence="3" id="KW-0808">Transferase</keyword>
<evidence type="ECO:0000256" key="15">
    <source>
        <dbReference type="SAM" id="SignalP"/>
    </source>
</evidence>
<dbReference type="Gene3D" id="3.30.200.20">
    <property type="entry name" value="Phosphorylase Kinase, domain 1"/>
    <property type="match status" value="1"/>
</dbReference>
<dbReference type="FunFam" id="1.10.510.10:FF:000590">
    <property type="entry name" value="PR5-like receptor kinase"/>
    <property type="match status" value="1"/>
</dbReference>
<feature type="chain" id="PRO_5013963798" evidence="15">
    <location>
        <begin position="25"/>
        <end position="706"/>
    </location>
</feature>
<dbReference type="AlphaFoldDB" id="A0A2G9I860"/>
<keyword evidence="8 12" id="KW-0067">ATP-binding</keyword>
<dbReference type="GO" id="GO:0004674">
    <property type="term" value="F:protein serine/threonine kinase activity"/>
    <property type="evidence" value="ECO:0007669"/>
    <property type="project" value="UniProtKB-KW"/>
</dbReference>
<evidence type="ECO:0000256" key="1">
    <source>
        <dbReference type="ARBA" id="ARBA00004479"/>
    </source>
</evidence>
<feature type="transmembrane region" description="Helical" evidence="14">
    <location>
        <begin position="321"/>
        <end position="346"/>
    </location>
</feature>
<keyword evidence="11" id="KW-0325">Glycoprotein</keyword>
<comment type="caution">
    <text evidence="17">The sequence shown here is derived from an EMBL/GenBank/DDBJ whole genome shotgun (WGS) entry which is preliminary data.</text>
</comment>
<comment type="subcellular location">
    <subcellularLocation>
        <location evidence="1">Membrane</location>
        <topology evidence="1">Single-pass type I membrane protein</topology>
    </subcellularLocation>
</comment>
<dbReference type="InterPro" id="IPR008271">
    <property type="entry name" value="Ser/Thr_kinase_AS"/>
</dbReference>
<dbReference type="FunFam" id="3.30.200.20:FF:000178">
    <property type="entry name" value="serine/threonine-protein kinase PBS1-like"/>
    <property type="match status" value="1"/>
</dbReference>
<dbReference type="PROSITE" id="PS00108">
    <property type="entry name" value="PROTEIN_KINASE_ST"/>
    <property type="match status" value="1"/>
</dbReference>
<dbReference type="GO" id="GO:0016020">
    <property type="term" value="C:membrane"/>
    <property type="evidence" value="ECO:0007669"/>
    <property type="project" value="UniProtKB-SubCell"/>
</dbReference>
<dbReference type="Pfam" id="PF00069">
    <property type="entry name" value="Pkinase"/>
    <property type="match status" value="1"/>
</dbReference>
<evidence type="ECO:0000256" key="6">
    <source>
        <dbReference type="ARBA" id="ARBA00022741"/>
    </source>
</evidence>
<evidence type="ECO:0000256" key="2">
    <source>
        <dbReference type="ARBA" id="ARBA00022527"/>
    </source>
</evidence>
<keyword evidence="10 14" id="KW-0472">Membrane</keyword>
<evidence type="ECO:0000256" key="14">
    <source>
        <dbReference type="SAM" id="Phobius"/>
    </source>
</evidence>
<dbReference type="GO" id="GO:0005524">
    <property type="term" value="F:ATP binding"/>
    <property type="evidence" value="ECO:0007669"/>
    <property type="project" value="UniProtKB-UniRule"/>
</dbReference>
<keyword evidence="6 12" id="KW-0547">Nucleotide-binding</keyword>
<keyword evidence="7 17" id="KW-0418">Kinase</keyword>
<dbReference type="SUPFAM" id="SSF56112">
    <property type="entry name" value="Protein kinase-like (PK-like)"/>
    <property type="match status" value="1"/>
</dbReference>
<keyword evidence="18" id="KW-1185">Reference proteome</keyword>
<dbReference type="OrthoDB" id="1089752at2759"/>
<name>A0A2G9I860_9LAMI</name>
<keyword evidence="5 15" id="KW-0732">Signal</keyword>
<feature type="compositionally biased region" description="Pro residues" evidence="13">
    <location>
        <begin position="261"/>
        <end position="280"/>
    </location>
</feature>
<dbReference type="InterPro" id="IPR025287">
    <property type="entry name" value="WAK_GUB"/>
</dbReference>
<feature type="signal peptide" evidence="15">
    <location>
        <begin position="1"/>
        <end position="24"/>
    </location>
</feature>
<evidence type="ECO:0000256" key="8">
    <source>
        <dbReference type="ARBA" id="ARBA00022840"/>
    </source>
</evidence>
<feature type="domain" description="Protein kinase" evidence="16">
    <location>
        <begin position="388"/>
        <end position="673"/>
    </location>
</feature>
<keyword evidence="17" id="KW-0378">Hydrolase</keyword>
<dbReference type="PROSITE" id="PS50011">
    <property type="entry name" value="PROTEIN_KINASE_DOM"/>
    <property type="match status" value="1"/>
</dbReference>
<dbReference type="Pfam" id="PF13947">
    <property type="entry name" value="GUB_WAK_bind"/>
    <property type="match status" value="1"/>
</dbReference>
<evidence type="ECO:0000313" key="17">
    <source>
        <dbReference type="EMBL" id="PIN25944.1"/>
    </source>
</evidence>
<dbReference type="InterPro" id="IPR045874">
    <property type="entry name" value="LRK10/LRL21-25-like"/>
</dbReference>